<dbReference type="PROSITE" id="PS51257">
    <property type="entry name" value="PROKAR_LIPOPROTEIN"/>
    <property type="match status" value="1"/>
</dbReference>
<feature type="signal peptide" evidence="1">
    <location>
        <begin position="1"/>
        <end position="23"/>
    </location>
</feature>
<dbReference type="Proteomes" id="UP001230156">
    <property type="component" value="Unassembled WGS sequence"/>
</dbReference>
<comment type="caution">
    <text evidence="2">The sequence shown here is derived from an EMBL/GenBank/DDBJ whole genome shotgun (WGS) entry which is preliminary data.</text>
</comment>
<proteinExistence type="predicted"/>
<organism evidence="2 3">
    <name type="scientific">Dongia sedimenti</name>
    <dbReference type="NCBI Taxonomy" id="3064282"/>
    <lineage>
        <taxon>Bacteria</taxon>
        <taxon>Pseudomonadati</taxon>
        <taxon>Pseudomonadota</taxon>
        <taxon>Alphaproteobacteria</taxon>
        <taxon>Rhodospirillales</taxon>
        <taxon>Dongiaceae</taxon>
        <taxon>Dongia</taxon>
    </lineage>
</organism>
<evidence type="ECO:0008006" key="4">
    <source>
        <dbReference type="Google" id="ProtNLM"/>
    </source>
</evidence>
<reference evidence="3" key="1">
    <citation type="submission" date="2023-08" db="EMBL/GenBank/DDBJ databases">
        <title>Rhodospirillaceae gen. nov., a novel taxon isolated from the Yangtze River Yuezi River estuary sludge.</title>
        <authorList>
            <person name="Ruan L."/>
        </authorList>
    </citation>
    <scope>NUCLEOTIDE SEQUENCE [LARGE SCALE GENOMIC DNA]</scope>
    <source>
        <strain evidence="3">R-7</strain>
    </source>
</reference>
<dbReference type="EMBL" id="JAUYVI010000001">
    <property type="protein sequence ID" value="MDQ7246551.1"/>
    <property type="molecule type" value="Genomic_DNA"/>
</dbReference>
<accession>A0ABU0YHM4</accession>
<keyword evidence="1" id="KW-0732">Signal</keyword>
<sequence length="201" mass="22118">MRPSKKFSIIALGVLLLSTSCNQPVPTKTEGLLEGVSTVPALSTERWQIVQLPARHQYIAGIAGATGRGSMLVSCETQSDTLTASIILQEELSGNPSSRSVDLLLDEGGFVSPRWKPRNQVAGTPSAFDIVYDMDDYPDFDKAYYVYAHDFWILISNLEKHERVVAVVRKGRTEVSRYTFSLVGAETTIDAAVHRCGQQKP</sequence>
<name>A0ABU0YHM4_9PROT</name>
<evidence type="ECO:0000256" key="1">
    <source>
        <dbReference type="SAM" id="SignalP"/>
    </source>
</evidence>
<gene>
    <name evidence="2" type="ORF">Q8A70_02690</name>
</gene>
<dbReference type="RefSeq" id="WP_379953942.1">
    <property type="nucleotide sequence ID" value="NZ_JAUYVI010000001.1"/>
</dbReference>
<evidence type="ECO:0000313" key="3">
    <source>
        <dbReference type="Proteomes" id="UP001230156"/>
    </source>
</evidence>
<evidence type="ECO:0000313" key="2">
    <source>
        <dbReference type="EMBL" id="MDQ7246551.1"/>
    </source>
</evidence>
<feature type="chain" id="PRO_5045803062" description="Lipoprotein" evidence="1">
    <location>
        <begin position="24"/>
        <end position="201"/>
    </location>
</feature>
<keyword evidence="3" id="KW-1185">Reference proteome</keyword>
<protein>
    <recommendedName>
        <fullName evidence="4">Lipoprotein</fullName>
    </recommendedName>
</protein>